<name>A0A091CM25_FUKDA</name>
<evidence type="ECO:0000313" key="2">
    <source>
        <dbReference type="Proteomes" id="UP000028990"/>
    </source>
</evidence>
<dbReference type="Proteomes" id="UP000028990">
    <property type="component" value="Unassembled WGS sequence"/>
</dbReference>
<proteinExistence type="predicted"/>
<reference evidence="1 2" key="1">
    <citation type="submission" date="2013-11" db="EMBL/GenBank/DDBJ databases">
        <title>The Damaraland mole rat (Fukomys damarensis) genome and evolution of African mole rats.</title>
        <authorList>
            <person name="Gladyshev V.N."/>
            <person name="Fang X."/>
        </authorList>
    </citation>
    <scope>NUCLEOTIDE SEQUENCE [LARGE SCALE GENOMIC DNA]</scope>
    <source>
        <tissue evidence="1">Liver</tissue>
    </source>
</reference>
<keyword evidence="1" id="KW-0378">Hydrolase</keyword>
<dbReference type="EMBL" id="KN125406">
    <property type="protein sequence ID" value="KFO18458.1"/>
    <property type="molecule type" value="Genomic_DNA"/>
</dbReference>
<dbReference type="AlphaFoldDB" id="A0A091CM25"/>
<organism evidence="1 2">
    <name type="scientific">Fukomys damarensis</name>
    <name type="common">Damaraland mole rat</name>
    <name type="synonym">Cryptomys damarensis</name>
    <dbReference type="NCBI Taxonomy" id="885580"/>
    <lineage>
        <taxon>Eukaryota</taxon>
        <taxon>Metazoa</taxon>
        <taxon>Chordata</taxon>
        <taxon>Craniata</taxon>
        <taxon>Vertebrata</taxon>
        <taxon>Euteleostomi</taxon>
        <taxon>Mammalia</taxon>
        <taxon>Eutheria</taxon>
        <taxon>Euarchontoglires</taxon>
        <taxon>Glires</taxon>
        <taxon>Rodentia</taxon>
        <taxon>Hystricomorpha</taxon>
        <taxon>Bathyergidae</taxon>
        <taxon>Fukomys</taxon>
    </lineage>
</organism>
<keyword evidence="2" id="KW-1185">Reference proteome</keyword>
<protein>
    <submittedName>
        <fullName evidence="1">tRNA-splicing endonuclease subunit Sen15</fullName>
    </submittedName>
</protein>
<dbReference type="GO" id="GO:0004519">
    <property type="term" value="F:endonuclease activity"/>
    <property type="evidence" value="ECO:0007669"/>
    <property type="project" value="UniProtKB-KW"/>
</dbReference>
<evidence type="ECO:0000313" key="1">
    <source>
        <dbReference type="EMBL" id="KFO18458.1"/>
    </source>
</evidence>
<keyword evidence="1" id="KW-0540">Nuclease</keyword>
<gene>
    <name evidence="1" type="ORF">H920_20138</name>
</gene>
<accession>A0A091CM25</accession>
<keyword evidence="1" id="KW-0255">Endonuclease</keyword>
<sequence length="116" mass="12633">MSPDTMVTEGQLVAFAAPCGIYETGDLPPIIRVFSAPRLPGDLIHPLHGIYPETQESCFPQIPAWSINGMTEELRLIVLVSVGTEGERSQTVVLTSSCASLSHDRIRQILKASRKS</sequence>